<gene>
    <name evidence="1" type="ORF">N8T08_011133</name>
</gene>
<dbReference type="EMBL" id="JAOPJF010000097">
    <property type="protein sequence ID" value="KAK1139814.1"/>
    <property type="molecule type" value="Genomic_DNA"/>
</dbReference>
<comment type="caution">
    <text evidence="1">The sequence shown here is derived from an EMBL/GenBank/DDBJ whole genome shotgun (WGS) entry which is preliminary data.</text>
</comment>
<accession>A0ACC3AQ90</accession>
<evidence type="ECO:0000313" key="1">
    <source>
        <dbReference type="EMBL" id="KAK1139814.1"/>
    </source>
</evidence>
<dbReference type="Proteomes" id="UP001177260">
    <property type="component" value="Unassembled WGS sequence"/>
</dbReference>
<proteinExistence type="predicted"/>
<protein>
    <submittedName>
        <fullName evidence="1">Uncharacterized protein</fullName>
    </submittedName>
</protein>
<organism evidence="1 2">
    <name type="scientific">Aspergillus melleus</name>
    <dbReference type="NCBI Taxonomy" id="138277"/>
    <lineage>
        <taxon>Eukaryota</taxon>
        <taxon>Fungi</taxon>
        <taxon>Dikarya</taxon>
        <taxon>Ascomycota</taxon>
        <taxon>Pezizomycotina</taxon>
        <taxon>Eurotiomycetes</taxon>
        <taxon>Eurotiomycetidae</taxon>
        <taxon>Eurotiales</taxon>
        <taxon>Aspergillaceae</taxon>
        <taxon>Aspergillus</taxon>
        <taxon>Aspergillus subgen. Circumdati</taxon>
    </lineage>
</organism>
<name>A0ACC3AQ90_9EURO</name>
<keyword evidence="2" id="KW-1185">Reference proteome</keyword>
<sequence>MAESTPDGKKQGGGKGADMMAVMWALTGVTTFIVVARLFIRQKVLRVLGLDDWLIAASMVLGLIFVGTATASVAYGYGEHTANLDIAEAEKGLLYNSVSFIFGILSFALPKLGVAALLNRLLNPSLIHRIITWGMASFICAVAIINIILYVTMCDPPQALWKISMVMNGEATCRDIWVLIHYATFNGAVSAFVDLYLAIYPSTVLFKLQMSFRKKLALSAAMSLGAVAAAIAIVKCAQIKGLADKEDPTYGTVPLVIWTNVEANVVVIASCIPTLQPLLELILGKRKLTSNGKSNSRHKYYQQSSQQGNEPSSQSNHNNSRRSRHALHKQDTTLTTNVESRESILREERGDFDSTVTVTGSGGGGGGPGPLQIRRTDDVHIEYEMQTQTPLEPTQKRSFG</sequence>
<reference evidence="1 2" key="1">
    <citation type="journal article" date="2023" name="ACS Omega">
        <title>Identification of the Neoaspergillic Acid Biosynthesis Gene Cluster by Establishing an In Vitro CRISPR-Ribonucleoprotein Genetic System in Aspergillus melleus.</title>
        <authorList>
            <person name="Yuan B."/>
            <person name="Grau M.F."/>
            <person name="Murata R.M."/>
            <person name="Torok T."/>
            <person name="Venkateswaran K."/>
            <person name="Stajich J.E."/>
            <person name="Wang C.C.C."/>
        </authorList>
    </citation>
    <scope>NUCLEOTIDE SEQUENCE [LARGE SCALE GENOMIC DNA]</scope>
    <source>
        <strain evidence="1 2">IMV 1140</strain>
    </source>
</reference>
<evidence type="ECO:0000313" key="2">
    <source>
        <dbReference type="Proteomes" id="UP001177260"/>
    </source>
</evidence>